<proteinExistence type="predicted"/>
<dbReference type="Pfam" id="PF14056">
    <property type="entry name" value="DUF4250"/>
    <property type="match status" value="1"/>
</dbReference>
<reference evidence="1 2" key="1">
    <citation type="submission" date="2016-11" db="EMBL/GenBank/DDBJ databases">
        <authorList>
            <person name="Jaros S."/>
            <person name="Januszkiewicz K."/>
            <person name="Wedrychowicz H."/>
        </authorList>
    </citation>
    <scope>NUCLEOTIDE SEQUENCE [LARGE SCALE GENOMIC DNA]</scope>
    <source>
        <strain evidence="1 2">DSM 21758</strain>
    </source>
</reference>
<sequence>MLNNENIGTMDINILLSIVNMKLRDNYPSIEALCYDMDISEGTLINRLNEDKYIYQKSNNQFIKK</sequence>
<accession>A0A1M6CWS0</accession>
<dbReference type="AlphaFoldDB" id="A0A1M6CWS0"/>
<gene>
    <name evidence="1" type="ORF">SAMN02745163_00574</name>
</gene>
<evidence type="ECO:0000313" key="2">
    <source>
        <dbReference type="Proteomes" id="UP000184310"/>
    </source>
</evidence>
<dbReference type="STRING" id="1121302.SAMN02745163_00574"/>
<dbReference type="EMBL" id="FQZB01000004">
    <property type="protein sequence ID" value="SHI65409.1"/>
    <property type="molecule type" value="Genomic_DNA"/>
</dbReference>
<dbReference type="RefSeq" id="WP_072985094.1">
    <property type="nucleotide sequence ID" value="NZ_FQZB01000004.1"/>
</dbReference>
<name>A0A1M6CWS0_9CLOT</name>
<evidence type="ECO:0000313" key="1">
    <source>
        <dbReference type="EMBL" id="SHI65409.1"/>
    </source>
</evidence>
<protein>
    <recommendedName>
        <fullName evidence="3">DUF4250 domain-containing protein</fullName>
    </recommendedName>
</protein>
<dbReference type="InterPro" id="IPR025346">
    <property type="entry name" value="DUF4250"/>
</dbReference>
<keyword evidence="2" id="KW-1185">Reference proteome</keyword>
<evidence type="ECO:0008006" key="3">
    <source>
        <dbReference type="Google" id="ProtNLM"/>
    </source>
</evidence>
<organism evidence="1 2">
    <name type="scientific">Clostridium cavendishii DSM 21758</name>
    <dbReference type="NCBI Taxonomy" id="1121302"/>
    <lineage>
        <taxon>Bacteria</taxon>
        <taxon>Bacillati</taxon>
        <taxon>Bacillota</taxon>
        <taxon>Clostridia</taxon>
        <taxon>Eubacteriales</taxon>
        <taxon>Clostridiaceae</taxon>
        <taxon>Clostridium</taxon>
    </lineage>
</organism>
<dbReference type="Proteomes" id="UP000184310">
    <property type="component" value="Unassembled WGS sequence"/>
</dbReference>
<dbReference type="OrthoDB" id="6636823at2"/>